<name>A0A840RES9_9NEIS</name>
<dbReference type="RefSeq" id="WP_184099348.1">
    <property type="nucleotide sequence ID" value="NZ_JACHHN010000003.1"/>
</dbReference>
<organism evidence="2 3">
    <name type="scientific">Silvimonas terrae</name>
    <dbReference type="NCBI Taxonomy" id="300266"/>
    <lineage>
        <taxon>Bacteria</taxon>
        <taxon>Pseudomonadati</taxon>
        <taxon>Pseudomonadota</taxon>
        <taxon>Betaproteobacteria</taxon>
        <taxon>Neisseriales</taxon>
        <taxon>Chitinibacteraceae</taxon>
        <taxon>Silvimonas</taxon>
    </lineage>
</organism>
<accession>A0A840RES9</accession>
<proteinExistence type="predicted"/>
<sequence length="260" mass="26806">MRTRHSPRGQAGWTIVSLMVGLLVSLLVILSMLSLFRVVAANVVGNNGMQPTAAQDRQIATALLSVQTLLQNAGYGYAPQAAHNSQFVLVTGAQKTVISTPASDLLGSTMAGTSTIKVNGTLQSISSGVVTLPLTANPANAMFWETAGSTVPATAATAQCYGLLSDSSATNALYLLQASGSCSPVSGNWNTTTWTVTPLVTGGLLNGPVMFNAQETTCWPYSTLVGASAPAGLYVQLSWSTNTSANASLSSWSSCLPNIS</sequence>
<evidence type="ECO:0000313" key="2">
    <source>
        <dbReference type="EMBL" id="MBB5190890.1"/>
    </source>
</evidence>
<dbReference type="Proteomes" id="UP000543030">
    <property type="component" value="Unassembled WGS sequence"/>
</dbReference>
<comment type="caution">
    <text evidence="2">The sequence shown here is derived from an EMBL/GenBank/DDBJ whole genome shotgun (WGS) entry which is preliminary data.</text>
</comment>
<keyword evidence="1" id="KW-0812">Transmembrane</keyword>
<evidence type="ECO:0000256" key="1">
    <source>
        <dbReference type="SAM" id="Phobius"/>
    </source>
</evidence>
<gene>
    <name evidence="2" type="ORF">HNQ50_001613</name>
</gene>
<keyword evidence="1" id="KW-1133">Transmembrane helix</keyword>
<reference evidence="2 3" key="1">
    <citation type="submission" date="2020-08" db="EMBL/GenBank/DDBJ databases">
        <title>Genomic Encyclopedia of Type Strains, Phase IV (KMG-IV): sequencing the most valuable type-strain genomes for metagenomic binning, comparative biology and taxonomic classification.</title>
        <authorList>
            <person name="Goeker M."/>
        </authorList>
    </citation>
    <scope>NUCLEOTIDE SEQUENCE [LARGE SCALE GENOMIC DNA]</scope>
    <source>
        <strain evidence="2 3">DSM 18233</strain>
    </source>
</reference>
<protein>
    <submittedName>
        <fullName evidence="2">Tfp pilus assembly protein PilW</fullName>
    </submittedName>
</protein>
<keyword evidence="3" id="KW-1185">Reference proteome</keyword>
<dbReference type="EMBL" id="JACHHN010000003">
    <property type="protein sequence ID" value="MBB5190890.1"/>
    <property type="molecule type" value="Genomic_DNA"/>
</dbReference>
<feature type="transmembrane region" description="Helical" evidence="1">
    <location>
        <begin position="12"/>
        <end position="36"/>
    </location>
</feature>
<dbReference type="AlphaFoldDB" id="A0A840RES9"/>
<evidence type="ECO:0000313" key="3">
    <source>
        <dbReference type="Proteomes" id="UP000543030"/>
    </source>
</evidence>
<keyword evidence="1" id="KW-0472">Membrane</keyword>